<dbReference type="InterPro" id="IPR001387">
    <property type="entry name" value="Cro/C1-type_HTH"/>
</dbReference>
<dbReference type="InterPro" id="IPR050807">
    <property type="entry name" value="TransReg_Diox_bact_type"/>
</dbReference>
<keyword evidence="1" id="KW-0238">DNA-binding</keyword>
<dbReference type="PANTHER" id="PTHR46797">
    <property type="entry name" value="HTH-TYPE TRANSCRIPTIONAL REGULATOR"/>
    <property type="match status" value="1"/>
</dbReference>
<evidence type="ECO:0000259" key="2">
    <source>
        <dbReference type="PROSITE" id="PS50943"/>
    </source>
</evidence>
<keyword evidence="4" id="KW-1185">Reference proteome</keyword>
<proteinExistence type="predicted"/>
<dbReference type="InterPro" id="IPR014710">
    <property type="entry name" value="RmlC-like_jellyroll"/>
</dbReference>
<dbReference type="SUPFAM" id="SSF51182">
    <property type="entry name" value="RmlC-like cupins"/>
    <property type="match status" value="1"/>
</dbReference>
<protein>
    <submittedName>
        <fullName evidence="3">XRE family transcriptional regulator</fullName>
    </submittedName>
</protein>
<dbReference type="CDD" id="cd00093">
    <property type="entry name" value="HTH_XRE"/>
    <property type="match status" value="1"/>
</dbReference>
<dbReference type="Gene3D" id="2.60.120.10">
    <property type="entry name" value="Jelly Rolls"/>
    <property type="match status" value="1"/>
</dbReference>
<reference evidence="3" key="1">
    <citation type="submission" date="2022-11" db="EMBL/GenBank/DDBJ databases">
        <title>Hoeflea poritis sp. nov., isolated from scleractinian coral Porites lutea.</title>
        <authorList>
            <person name="Zhang G."/>
            <person name="Wei Q."/>
            <person name="Cai L."/>
        </authorList>
    </citation>
    <scope>NUCLEOTIDE SEQUENCE</scope>
    <source>
        <strain evidence="3">E7-10</strain>
    </source>
</reference>
<feature type="domain" description="HTH cro/C1-type" evidence="2">
    <location>
        <begin position="5"/>
        <end position="59"/>
    </location>
</feature>
<name>A0ABT4VVA6_9HYPH</name>
<dbReference type="Pfam" id="PF01381">
    <property type="entry name" value="HTH_3"/>
    <property type="match status" value="1"/>
</dbReference>
<dbReference type="RefSeq" id="WP_271092531.1">
    <property type="nucleotide sequence ID" value="NZ_JAPJZH010000026.1"/>
</dbReference>
<dbReference type="CDD" id="cd02209">
    <property type="entry name" value="cupin_XRE_C"/>
    <property type="match status" value="1"/>
</dbReference>
<dbReference type="Proteomes" id="UP001148313">
    <property type="component" value="Unassembled WGS sequence"/>
</dbReference>
<accession>A0ABT4VVA6</accession>
<dbReference type="SUPFAM" id="SSF47413">
    <property type="entry name" value="lambda repressor-like DNA-binding domains"/>
    <property type="match status" value="1"/>
</dbReference>
<dbReference type="Gene3D" id="1.10.260.40">
    <property type="entry name" value="lambda repressor-like DNA-binding domains"/>
    <property type="match status" value="1"/>
</dbReference>
<evidence type="ECO:0000256" key="1">
    <source>
        <dbReference type="ARBA" id="ARBA00023125"/>
    </source>
</evidence>
<dbReference type="SMART" id="SM00530">
    <property type="entry name" value="HTH_XRE"/>
    <property type="match status" value="1"/>
</dbReference>
<gene>
    <name evidence="3" type="ORF">OOZ53_25095</name>
</gene>
<dbReference type="PROSITE" id="PS50943">
    <property type="entry name" value="HTH_CROC1"/>
    <property type="match status" value="1"/>
</dbReference>
<sequence>MADRLKTLRLERGWSLEALCERCGVSRATLSRLENAEVSPTAQVLGKLCSAFGLTMSRLMAMVETGFVPLVPCESQQTWQDPKNGFLRKNISPPSQALAAEMVECRLAADEAIDYPHPPDHDIEHHLYMLEGCLKLTIHGEDFLLNEGDCLRYRLRGASRFSTGKEQAARYLLVIV</sequence>
<dbReference type="EMBL" id="JAPJZH010000026">
    <property type="protein sequence ID" value="MDA4848657.1"/>
    <property type="molecule type" value="Genomic_DNA"/>
</dbReference>
<comment type="caution">
    <text evidence="3">The sequence shown here is derived from an EMBL/GenBank/DDBJ whole genome shotgun (WGS) entry which is preliminary data.</text>
</comment>
<dbReference type="PANTHER" id="PTHR46797:SF10">
    <property type="entry name" value="BLR1115 PROTEIN"/>
    <property type="match status" value="1"/>
</dbReference>
<dbReference type="InterPro" id="IPR011051">
    <property type="entry name" value="RmlC_Cupin_sf"/>
</dbReference>
<evidence type="ECO:0000313" key="4">
    <source>
        <dbReference type="Proteomes" id="UP001148313"/>
    </source>
</evidence>
<evidence type="ECO:0000313" key="3">
    <source>
        <dbReference type="EMBL" id="MDA4848657.1"/>
    </source>
</evidence>
<dbReference type="InterPro" id="IPR010982">
    <property type="entry name" value="Lambda_DNA-bd_dom_sf"/>
</dbReference>
<organism evidence="3 4">
    <name type="scientific">Hoeflea poritis</name>
    <dbReference type="NCBI Taxonomy" id="2993659"/>
    <lineage>
        <taxon>Bacteria</taxon>
        <taxon>Pseudomonadati</taxon>
        <taxon>Pseudomonadota</taxon>
        <taxon>Alphaproteobacteria</taxon>
        <taxon>Hyphomicrobiales</taxon>
        <taxon>Rhizobiaceae</taxon>
        <taxon>Hoeflea</taxon>
    </lineage>
</organism>